<dbReference type="PROSITE" id="PS51471">
    <property type="entry name" value="FE2OG_OXY"/>
    <property type="match status" value="1"/>
</dbReference>
<evidence type="ECO:0000313" key="13">
    <source>
        <dbReference type="Proteomes" id="UP000193427"/>
    </source>
</evidence>
<dbReference type="PANTHER" id="PTHR47990">
    <property type="entry name" value="2-OXOGLUTARATE (2OG) AND FE(II)-DEPENDENT OXYGENASE SUPERFAMILY PROTEIN-RELATED"/>
    <property type="match status" value="1"/>
</dbReference>
<comment type="catalytic activity">
    <reaction evidence="10">
        <text>L-arginine + 2-oxoglutarate + O2 = guanidine + L-glutamate 5-semialdehyde + succinate + CO2</text>
        <dbReference type="Rhea" id="RHEA:31535"/>
        <dbReference type="ChEBI" id="CHEBI:15379"/>
        <dbReference type="ChEBI" id="CHEBI:16526"/>
        <dbReference type="ChEBI" id="CHEBI:16810"/>
        <dbReference type="ChEBI" id="CHEBI:30031"/>
        <dbReference type="ChEBI" id="CHEBI:30087"/>
        <dbReference type="ChEBI" id="CHEBI:32682"/>
        <dbReference type="ChEBI" id="CHEBI:58066"/>
        <dbReference type="EC" id="1.14.20.7"/>
    </reaction>
</comment>
<dbReference type="Gene3D" id="2.60.120.330">
    <property type="entry name" value="B-lactam Antibiotic, Isopenicillin N Synthase, Chain"/>
    <property type="match status" value="1"/>
</dbReference>
<dbReference type="Proteomes" id="UP000193427">
    <property type="component" value="Chromosome"/>
</dbReference>
<evidence type="ECO:0000256" key="6">
    <source>
        <dbReference type="ARBA" id="ARBA00022666"/>
    </source>
</evidence>
<evidence type="ECO:0000256" key="1">
    <source>
        <dbReference type="ARBA" id="ARBA00001954"/>
    </source>
</evidence>
<evidence type="ECO:0000256" key="5">
    <source>
        <dbReference type="ARBA" id="ARBA00019045"/>
    </source>
</evidence>
<evidence type="ECO:0000256" key="7">
    <source>
        <dbReference type="ARBA" id="ARBA00031011"/>
    </source>
</evidence>
<evidence type="ECO:0000313" key="12">
    <source>
        <dbReference type="EMBL" id="ARN18732.1"/>
    </source>
</evidence>
<dbReference type="OrthoDB" id="21825at2"/>
<dbReference type="RefSeq" id="WP_085748971.1">
    <property type="nucleotide sequence ID" value="NZ_BSPR01000012.1"/>
</dbReference>
<dbReference type="InterPro" id="IPR026992">
    <property type="entry name" value="DIOX_N"/>
</dbReference>
<dbReference type="InterPro" id="IPR044861">
    <property type="entry name" value="IPNS-like_FE2OG_OXY"/>
</dbReference>
<evidence type="ECO:0000256" key="10">
    <source>
        <dbReference type="ARBA" id="ARBA00049359"/>
    </source>
</evidence>
<dbReference type="EC" id="1.14.20.7" evidence="3"/>
<protein>
    <recommendedName>
        <fullName evidence="5">2-oxoglutarate-dependent ethylene/succinate-forming enzyme</fullName>
        <ecNumber evidence="4">1.13.12.19</ecNumber>
        <ecNumber evidence="3">1.14.20.7</ecNumber>
    </recommendedName>
    <alternativeName>
        <fullName evidence="7">2-oxoglutarate dioxygenase (ethylene-forming)</fullName>
    </alternativeName>
    <alternativeName>
        <fullName evidence="8">2-oxoglutarate/L-arginine monooxygenase/decarboxylase (succinate-forming)</fullName>
    </alternativeName>
</protein>
<evidence type="ECO:0000256" key="2">
    <source>
        <dbReference type="ARBA" id="ARBA00004767"/>
    </source>
</evidence>
<comment type="similarity">
    <text evidence="11">Belongs to the iron/ascorbate-dependent oxidoreductase family.</text>
</comment>
<evidence type="ECO:0000256" key="11">
    <source>
        <dbReference type="RuleBase" id="RU003682"/>
    </source>
</evidence>
<comment type="pathway">
    <text evidence="2">Alkene biosynthesis; ethylene biosynthesis via 2-oxoglutarate.</text>
</comment>
<dbReference type="EMBL" id="CP015118">
    <property type="protein sequence ID" value="ARN18732.1"/>
    <property type="molecule type" value="Genomic_DNA"/>
</dbReference>
<comment type="catalytic activity">
    <reaction evidence="9">
        <text>2-oxoglutarate + O2 + 2 H(+) = ethene + 3 CO2 + H2O</text>
        <dbReference type="Rhea" id="RHEA:31523"/>
        <dbReference type="ChEBI" id="CHEBI:15377"/>
        <dbReference type="ChEBI" id="CHEBI:15378"/>
        <dbReference type="ChEBI" id="CHEBI:15379"/>
        <dbReference type="ChEBI" id="CHEBI:16526"/>
        <dbReference type="ChEBI" id="CHEBI:16810"/>
        <dbReference type="ChEBI" id="CHEBI:18153"/>
        <dbReference type="EC" id="1.13.12.19"/>
    </reaction>
</comment>
<proteinExistence type="inferred from homology"/>
<dbReference type="InterPro" id="IPR050231">
    <property type="entry name" value="Iron_ascorbate_oxido_reductase"/>
</dbReference>
<dbReference type="AlphaFoldDB" id="A0A1W6L385"/>
<dbReference type="STRING" id="946333.A4W93_01690"/>
<dbReference type="PRINTS" id="PR00682">
    <property type="entry name" value="IPNSYNTHASE"/>
</dbReference>
<dbReference type="GO" id="GO:0009693">
    <property type="term" value="P:ethylene biosynthetic process"/>
    <property type="evidence" value="ECO:0007669"/>
    <property type="project" value="UniProtKB-KW"/>
</dbReference>
<gene>
    <name evidence="12" type="ORF">A4W93_01690</name>
</gene>
<dbReference type="Pfam" id="PF14226">
    <property type="entry name" value="DIOX_N"/>
    <property type="match status" value="1"/>
</dbReference>
<reference evidence="12 13" key="1">
    <citation type="submission" date="2016-04" db="EMBL/GenBank/DDBJ databases">
        <title>Complete genome sequence of natural rubber-degrading, novel Gram-negative bacterium, Rhizobacter gummiphilus strain NS21.</title>
        <authorList>
            <person name="Tabata M."/>
            <person name="Kasai D."/>
            <person name="Fukuda M."/>
        </authorList>
    </citation>
    <scope>NUCLEOTIDE SEQUENCE [LARGE SCALE GENOMIC DNA]</scope>
    <source>
        <strain evidence="12 13">NS21</strain>
    </source>
</reference>
<dbReference type="InterPro" id="IPR027443">
    <property type="entry name" value="IPNS-like_sf"/>
</dbReference>
<dbReference type="GO" id="GO:0046872">
    <property type="term" value="F:metal ion binding"/>
    <property type="evidence" value="ECO:0007669"/>
    <property type="project" value="UniProtKB-KW"/>
</dbReference>
<organism evidence="12 13">
    <name type="scientific">Piscinibacter gummiphilus</name>
    <dbReference type="NCBI Taxonomy" id="946333"/>
    <lineage>
        <taxon>Bacteria</taxon>
        <taxon>Pseudomonadati</taxon>
        <taxon>Pseudomonadota</taxon>
        <taxon>Betaproteobacteria</taxon>
        <taxon>Burkholderiales</taxon>
        <taxon>Sphaerotilaceae</taxon>
        <taxon>Piscinibacter</taxon>
    </lineage>
</organism>
<dbReference type="EC" id="1.13.12.19" evidence="4"/>
<keyword evidence="11" id="KW-0408">Iron</keyword>
<dbReference type="SUPFAM" id="SSF51197">
    <property type="entry name" value="Clavaminate synthase-like"/>
    <property type="match status" value="1"/>
</dbReference>
<sequence>MSRSTEGVEDRIVAKTVDLAEIPIIDFSPFRHGGEAGKRAVAAEIARACTEIGFFYLKGHDVPPKVLGDTFDQSKAFFHRPVEERRASAATLQWYRGWIPMPKREGALDRNSRLFEQYRIQADFPDVPNPDPIFNRPNRWPEDMPAFRDACETHYAAMLALSRDLLRAFAIGLDVAEDTFDGYFDLPICQLSLLYYIPIPEGSDVEVSNTVSHTDEGPLTILAQDSVGGLEVKRRDGTWISAPPVPGAYTINIGDMMMWWSNGKFISNFHRVRNKAGVERFSIPFFLNPDRDTIVAPLPELVARDGGVANFEPVHVATHLKRFYARLEKSPGDFL</sequence>
<evidence type="ECO:0000256" key="4">
    <source>
        <dbReference type="ARBA" id="ARBA00012531"/>
    </source>
</evidence>
<evidence type="ECO:0000256" key="8">
    <source>
        <dbReference type="ARBA" id="ARBA00031282"/>
    </source>
</evidence>
<dbReference type="KEGG" id="rgu:A4W93_01690"/>
<comment type="cofactor">
    <cofactor evidence="1">
        <name>Fe(2+)</name>
        <dbReference type="ChEBI" id="CHEBI:29033"/>
    </cofactor>
</comment>
<keyword evidence="11" id="KW-0479">Metal-binding</keyword>
<evidence type="ECO:0000256" key="3">
    <source>
        <dbReference type="ARBA" id="ARBA00012293"/>
    </source>
</evidence>
<dbReference type="GO" id="GO:0102276">
    <property type="term" value="F:2-oxoglutarate oxygenase/decarboxylase (ethylene-forming) activity"/>
    <property type="evidence" value="ECO:0007669"/>
    <property type="project" value="UniProtKB-EC"/>
</dbReference>
<dbReference type="InterPro" id="IPR005123">
    <property type="entry name" value="Oxoglu/Fe-dep_dioxygenase_dom"/>
</dbReference>
<dbReference type="Pfam" id="PF03171">
    <property type="entry name" value="2OG-FeII_Oxy"/>
    <property type="match status" value="1"/>
</dbReference>
<keyword evidence="6" id="KW-0266">Ethylene biosynthesis</keyword>
<accession>A0A1W6L385</accession>
<name>A0A1W6L385_9BURK</name>
<keyword evidence="11" id="KW-0560">Oxidoreductase</keyword>
<keyword evidence="13" id="KW-1185">Reference proteome</keyword>
<evidence type="ECO:0000256" key="9">
    <source>
        <dbReference type="ARBA" id="ARBA00047725"/>
    </source>
</evidence>